<evidence type="ECO:0000313" key="5">
    <source>
        <dbReference type="Proteomes" id="UP001142175"/>
    </source>
</evidence>
<dbReference type="RefSeq" id="WP_258422147.1">
    <property type="nucleotide sequence ID" value="NZ_JANSUY010000002.1"/>
</dbReference>
<keyword evidence="2" id="KW-0472">Membrane</keyword>
<feature type="transmembrane region" description="Helical" evidence="2">
    <location>
        <begin position="86"/>
        <end position="105"/>
    </location>
</feature>
<feature type="coiled-coil region" evidence="1">
    <location>
        <begin position="59"/>
        <end position="86"/>
    </location>
</feature>
<proteinExistence type="predicted"/>
<sequence length="106" mass="11826">MKKSNLLMTTAATLLLFSTTPTFAENKSKKEPKVLTAEEQVKLEEIEARVLEIRDMELSNLEKAEKAEIKAELKSLEKEARALRGTGLYISTGALIIIIILLIILL</sequence>
<evidence type="ECO:0000256" key="3">
    <source>
        <dbReference type="SAM" id="SignalP"/>
    </source>
</evidence>
<feature type="chain" id="PRO_5040760490" description="Seryl-tRNA synthetase" evidence="3">
    <location>
        <begin position="25"/>
        <end position="106"/>
    </location>
</feature>
<organism evidence="4 5">
    <name type="scientific">Aquiflexum gelatinilyticum</name>
    <dbReference type="NCBI Taxonomy" id="2961943"/>
    <lineage>
        <taxon>Bacteria</taxon>
        <taxon>Pseudomonadati</taxon>
        <taxon>Bacteroidota</taxon>
        <taxon>Cytophagia</taxon>
        <taxon>Cytophagales</taxon>
        <taxon>Cyclobacteriaceae</taxon>
        <taxon>Aquiflexum</taxon>
    </lineage>
</organism>
<evidence type="ECO:0008006" key="6">
    <source>
        <dbReference type="Google" id="ProtNLM"/>
    </source>
</evidence>
<evidence type="ECO:0000256" key="1">
    <source>
        <dbReference type="SAM" id="Coils"/>
    </source>
</evidence>
<evidence type="ECO:0000313" key="4">
    <source>
        <dbReference type="EMBL" id="MCR9014264.1"/>
    </source>
</evidence>
<accession>A0A9X2P6Y7</accession>
<evidence type="ECO:0000256" key="2">
    <source>
        <dbReference type="SAM" id="Phobius"/>
    </source>
</evidence>
<keyword evidence="1" id="KW-0175">Coiled coil</keyword>
<name>A0A9X2P6Y7_9BACT</name>
<keyword evidence="3" id="KW-0732">Signal</keyword>
<dbReference type="Proteomes" id="UP001142175">
    <property type="component" value="Unassembled WGS sequence"/>
</dbReference>
<dbReference type="AlphaFoldDB" id="A0A9X2P6Y7"/>
<feature type="signal peptide" evidence="3">
    <location>
        <begin position="1"/>
        <end position="24"/>
    </location>
</feature>
<dbReference type="EMBL" id="JANSUY010000002">
    <property type="protein sequence ID" value="MCR9014264.1"/>
    <property type="molecule type" value="Genomic_DNA"/>
</dbReference>
<comment type="caution">
    <text evidence="4">The sequence shown here is derived from an EMBL/GenBank/DDBJ whole genome shotgun (WGS) entry which is preliminary data.</text>
</comment>
<reference evidence="4" key="1">
    <citation type="submission" date="2022-08" db="EMBL/GenBank/DDBJ databases">
        <authorList>
            <person name="Zhang D."/>
        </authorList>
    </citation>
    <scope>NUCLEOTIDE SEQUENCE</scope>
    <source>
        <strain evidence="4">XJ19-11</strain>
    </source>
</reference>
<gene>
    <name evidence="4" type="ORF">NU887_04405</name>
</gene>
<keyword evidence="5" id="KW-1185">Reference proteome</keyword>
<protein>
    <recommendedName>
        <fullName evidence="6">Seryl-tRNA synthetase</fullName>
    </recommendedName>
</protein>
<keyword evidence="2" id="KW-0812">Transmembrane</keyword>
<keyword evidence="2" id="KW-1133">Transmembrane helix</keyword>